<dbReference type="Pfam" id="PF12697">
    <property type="entry name" value="Abhydrolase_6"/>
    <property type="match status" value="1"/>
</dbReference>
<accession>A0ABT6JN44</accession>
<dbReference type="PANTHER" id="PTHR37946:SF1">
    <property type="entry name" value="SLL1969 PROTEIN"/>
    <property type="match status" value="1"/>
</dbReference>
<keyword evidence="3" id="KW-1185">Reference proteome</keyword>
<dbReference type="InterPro" id="IPR029058">
    <property type="entry name" value="AB_hydrolase_fold"/>
</dbReference>
<reference evidence="2 3" key="1">
    <citation type="submission" date="2023-04" db="EMBL/GenBank/DDBJ databases">
        <title>Luteimonas sp. M1R5S18.</title>
        <authorList>
            <person name="Sun J.-Q."/>
        </authorList>
    </citation>
    <scope>NUCLEOTIDE SEQUENCE [LARGE SCALE GENOMIC DNA]</scope>
    <source>
        <strain evidence="2 3">M1R5S18</strain>
    </source>
</reference>
<protein>
    <submittedName>
        <fullName evidence="2">Alpha/beta fold hydrolase</fullName>
    </submittedName>
</protein>
<keyword evidence="2" id="KW-0378">Hydrolase</keyword>
<dbReference type="RefSeq" id="WP_280603106.1">
    <property type="nucleotide sequence ID" value="NZ_JARXRN010000029.1"/>
</dbReference>
<sequence>MSPRPDATSTASAAASDPSHARAADVACAPRPVLLIHGIWNAGLWLSPLAAKLRAAGFSPRIWAYDSIRGGAAAAAQALVERLRGGPETDIVGHSLGGLVALEALRIAPDLPVRRVVCLGSPLCGSGTARVLQARRWSSPILGRSADLLSRGFERWEGPAEVGVVAGCVPRGLGRVLAAVDRDSDGTVAIAETRLPGVCDHCLVRCSHTGLVLSPEAARQAAVFLRTGHFDHGDGPQNV</sequence>
<gene>
    <name evidence="2" type="ORF">QFW80_16430</name>
</gene>
<organism evidence="2 3">
    <name type="scientific">Luteimonas rhizosphaericola</name>
    <dbReference type="NCBI Taxonomy" id="3042024"/>
    <lineage>
        <taxon>Bacteria</taxon>
        <taxon>Pseudomonadati</taxon>
        <taxon>Pseudomonadota</taxon>
        <taxon>Gammaproteobacteria</taxon>
        <taxon>Lysobacterales</taxon>
        <taxon>Lysobacteraceae</taxon>
        <taxon>Luteimonas</taxon>
    </lineage>
</organism>
<dbReference type="EMBL" id="JARXRN010000029">
    <property type="protein sequence ID" value="MDH5832106.1"/>
    <property type="molecule type" value="Genomic_DNA"/>
</dbReference>
<name>A0ABT6JN44_9GAMM</name>
<dbReference type="Gene3D" id="3.40.50.1820">
    <property type="entry name" value="alpha/beta hydrolase"/>
    <property type="match status" value="1"/>
</dbReference>
<evidence type="ECO:0000313" key="2">
    <source>
        <dbReference type="EMBL" id="MDH5832106.1"/>
    </source>
</evidence>
<dbReference type="GO" id="GO:0016787">
    <property type="term" value="F:hydrolase activity"/>
    <property type="evidence" value="ECO:0007669"/>
    <property type="project" value="UniProtKB-KW"/>
</dbReference>
<evidence type="ECO:0000259" key="1">
    <source>
        <dbReference type="Pfam" id="PF12697"/>
    </source>
</evidence>
<evidence type="ECO:0000313" key="3">
    <source>
        <dbReference type="Proteomes" id="UP001156831"/>
    </source>
</evidence>
<dbReference type="SUPFAM" id="SSF53474">
    <property type="entry name" value="alpha/beta-Hydrolases"/>
    <property type="match status" value="1"/>
</dbReference>
<comment type="caution">
    <text evidence="2">The sequence shown here is derived from an EMBL/GenBank/DDBJ whole genome shotgun (WGS) entry which is preliminary data.</text>
</comment>
<dbReference type="PANTHER" id="PTHR37946">
    <property type="entry name" value="SLL1969 PROTEIN"/>
    <property type="match status" value="1"/>
</dbReference>
<dbReference type="Proteomes" id="UP001156831">
    <property type="component" value="Unassembled WGS sequence"/>
</dbReference>
<proteinExistence type="predicted"/>
<dbReference type="InterPro" id="IPR000073">
    <property type="entry name" value="AB_hydrolase_1"/>
</dbReference>
<feature type="domain" description="AB hydrolase-1" evidence="1">
    <location>
        <begin position="33"/>
        <end position="177"/>
    </location>
</feature>